<accession>A0ABP4HZ75</accession>
<proteinExistence type="predicted"/>
<sequence length="526" mass="57216">MTNVSAVPENLKKYSAACTWGAQDFQNWVRGVLTPALQAYTNTSGCKGFANLDIDSLVAAAISKAYYTDRDVDTVARAFQQTQHGGALGPHQVVWARDSDVNSAFNQLQQENQAKMLAGAELAKKLMALQPPSEKNRLGAGPNAAKPILQELARHVKDPYFCAGFYNSLDAPHLDTALALGGIPALVSAYSSGAVSPQTTRLVAMRIGAPAGIGGPQGGTVPWHHISNEQKAQLLDAFAANPSASYHFSKSLTARQVREMFYGDRQYSAKVMKILTVGMGGENSPRDAQVLMHKVSIGLFGEGVPKLDYSEWKKLGSSVSDFYNRGVLQGISEPNDFSDKALESWEGVTGTEVGQDVGLFLRAMHEADPDNKLVKSMMQGGYVNVFFMPTSLLGPEGIAFTATVGALQSVYSSIDPITTFVDKAWPDGKQPDTYELNKQFANAAFSRTLSILVARRQVRDRHGNLVTFGSDKEKNAKTLENMLRYDDYEVGKDKVRISVLASFFSSQELDGQSRAVTQPDYVPPYE</sequence>
<reference evidence="2" key="1">
    <citation type="journal article" date="2019" name="Int. J. Syst. Evol. Microbiol.">
        <title>The Global Catalogue of Microorganisms (GCM) 10K type strain sequencing project: providing services to taxonomists for standard genome sequencing and annotation.</title>
        <authorList>
            <consortium name="The Broad Institute Genomics Platform"/>
            <consortium name="The Broad Institute Genome Sequencing Center for Infectious Disease"/>
            <person name="Wu L."/>
            <person name="Ma J."/>
        </authorList>
    </citation>
    <scope>NUCLEOTIDE SEQUENCE [LARGE SCALE GENOMIC DNA]</scope>
    <source>
        <strain evidence="2">JCM 11448</strain>
    </source>
</reference>
<evidence type="ECO:0000313" key="1">
    <source>
        <dbReference type="EMBL" id="GAA1286855.1"/>
    </source>
</evidence>
<dbReference type="EMBL" id="BAAAIH010000037">
    <property type="protein sequence ID" value="GAA1286855.1"/>
    <property type="molecule type" value="Genomic_DNA"/>
</dbReference>
<protein>
    <submittedName>
        <fullName evidence="1">Uncharacterized protein</fullName>
    </submittedName>
</protein>
<organism evidence="1 2">
    <name type="scientific">Streptomyces javensis</name>
    <dbReference type="NCBI Taxonomy" id="114698"/>
    <lineage>
        <taxon>Bacteria</taxon>
        <taxon>Bacillati</taxon>
        <taxon>Actinomycetota</taxon>
        <taxon>Actinomycetes</taxon>
        <taxon>Kitasatosporales</taxon>
        <taxon>Streptomycetaceae</taxon>
        <taxon>Streptomyces</taxon>
        <taxon>Streptomyces violaceusniger group</taxon>
    </lineage>
</organism>
<gene>
    <name evidence="1" type="ORF">GCM10009579_57060</name>
</gene>
<evidence type="ECO:0000313" key="2">
    <source>
        <dbReference type="Proteomes" id="UP001500282"/>
    </source>
</evidence>
<dbReference type="Proteomes" id="UP001500282">
    <property type="component" value="Unassembled WGS sequence"/>
</dbReference>
<comment type="caution">
    <text evidence="1">The sequence shown here is derived from an EMBL/GenBank/DDBJ whole genome shotgun (WGS) entry which is preliminary data.</text>
</comment>
<keyword evidence="2" id="KW-1185">Reference proteome</keyword>
<name>A0ABP4HZ75_9ACTN</name>